<evidence type="ECO:0000259" key="1">
    <source>
        <dbReference type="PROSITE" id="PS50104"/>
    </source>
</evidence>
<dbReference type="SMART" id="SM00255">
    <property type="entry name" value="TIR"/>
    <property type="match status" value="1"/>
</dbReference>
<dbReference type="PROSITE" id="PS50104">
    <property type="entry name" value="TIR"/>
    <property type="match status" value="1"/>
</dbReference>
<keyword evidence="3" id="KW-1185">Reference proteome</keyword>
<dbReference type="Proteomes" id="UP000239203">
    <property type="component" value="Unassembled WGS sequence"/>
</dbReference>
<evidence type="ECO:0000313" key="2">
    <source>
        <dbReference type="EMBL" id="PPK60995.1"/>
    </source>
</evidence>
<name>A0A2S6GBD6_9PSEU</name>
<reference evidence="2 3" key="1">
    <citation type="submission" date="2018-02" db="EMBL/GenBank/DDBJ databases">
        <title>Genomic Encyclopedia of Archaeal and Bacterial Type Strains, Phase II (KMG-II): from individual species to whole genera.</title>
        <authorList>
            <person name="Goeker M."/>
        </authorList>
    </citation>
    <scope>NUCLEOTIDE SEQUENCE [LARGE SCALE GENOMIC DNA]</scope>
    <source>
        <strain evidence="2 3">YU 961-1</strain>
    </source>
</reference>
<dbReference type="Gene3D" id="3.40.50.10140">
    <property type="entry name" value="Toll/interleukin-1 receptor homology (TIR) domain"/>
    <property type="match status" value="1"/>
</dbReference>
<organism evidence="2 3">
    <name type="scientific">Actinokineospora auranticolor</name>
    <dbReference type="NCBI Taxonomy" id="155976"/>
    <lineage>
        <taxon>Bacteria</taxon>
        <taxon>Bacillati</taxon>
        <taxon>Actinomycetota</taxon>
        <taxon>Actinomycetes</taxon>
        <taxon>Pseudonocardiales</taxon>
        <taxon>Pseudonocardiaceae</taxon>
        <taxon>Actinokineospora</taxon>
    </lineage>
</organism>
<dbReference type="GO" id="GO:0007165">
    <property type="term" value="P:signal transduction"/>
    <property type="evidence" value="ECO:0007669"/>
    <property type="project" value="InterPro"/>
</dbReference>
<dbReference type="Pfam" id="PF13676">
    <property type="entry name" value="TIR_2"/>
    <property type="match status" value="1"/>
</dbReference>
<dbReference type="InterPro" id="IPR035897">
    <property type="entry name" value="Toll_tir_struct_dom_sf"/>
</dbReference>
<feature type="domain" description="TIR" evidence="1">
    <location>
        <begin position="2"/>
        <end position="155"/>
    </location>
</feature>
<dbReference type="AlphaFoldDB" id="A0A2S6GBD6"/>
<dbReference type="SUPFAM" id="SSF52200">
    <property type="entry name" value="Toll/Interleukin receptor TIR domain"/>
    <property type="match status" value="1"/>
</dbReference>
<dbReference type="EMBL" id="PTIX01000045">
    <property type="protein sequence ID" value="PPK60995.1"/>
    <property type="molecule type" value="Genomic_DNA"/>
</dbReference>
<dbReference type="InterPro" id="IPR000157">
    <property type="entry name" value="TIR_dom"/>
</dbReference>
<accession>A0A2S6GBD6</accession>
<comment type="caution">
    <text evidence="2">The sequence shown here is derived from an EMBL/GenBank/DDBJ whole genome shotgun (WGS) entry which is preliminary data.</text>
</comment>
<sequence>MYKYDVFISYQRDSPTVAPWVRTHFHQLLCELLDDNTDEEISVYYDEEGRAGGLWPVEIRHALRHSRVLVPVCSPKYFRREWCMAEWHSMQSREKIAGLGTLERPFGLIHPVIYSDSEYFPKYVHERRTVDLRPWNFPEPHFQDTPAFLDLRRALTRFAIDLIDALDLVPRWRPDWPIEMPPPEPPTRSRKPRF</sequence>
<proteinExistence type="predicted"/>
<protein>
    <submittedName>
        <fullName evidence="2">TIR domain-containing protein</fullName>
    </submittedName>
</protein>
<gene>
    <name evidence="2" type="ORF">CLV40_1459</name>
</gene>
<dbReference type="OrthoDB" id="9150238at2"/>
<evidence type="ECO:0000313" key="3">
    <source>
        <dbReference type="Proteomes" id="UP000239203"/>
    </source>
</evidence>